<feature type="transmembrane region" description="Helical" evidence="5">
    <location>
        <begin position="327"/>
        <end position="346"/>
    </location>
</feature>
<dbReference type="PANTHER" id="PTHR13146:SF0">
    <property type="entry name" value="SOLUTE CARRIER FAMILY 35 MEMBER F6"/>
    <property type="match status" value="1"/>
</dbReference>
<keyword evidence="8" id="KW-1185">Reference proteome</keyword>
<evidence type="ECO:0000256" key="1">
    <source>
        <dbReference type="ARBA" id="ARBA00004141"/>
    </source>
</evidence>
<dbReference type="STRING" id="52247.A0A4T0X0P8"/>
<dbReference type="SUPFAM" id="SSF103481">
    <property type="entry name" value="Multidrug resistance efflux transporter EmrE"/>
    <property type="match status" value="1"/>
</dbReference>
<feature type="transmembrane region" description="Helical" evidence="5">
    <location>
        <begin position="271"/>
        <end position="292"/>
    </location>
</feature>
<protein>
    <recommendedName>
        <fullName evidence="6">EamA domain-containing protein</fullName>
    </recommendedName>
</protein>
<gene>
    <name evidence="7" type="ORF">CANINC_003265</name>
</gene>
<reference evidence="7 8" key="1">
    <citation type="journal article" date="2019" name="Front. Genet.">
        <title>Whole-Genome Sequencing of the Opportunistic Yeast Pathogen Candida inconspicua Uncovers Its Hybrid Origin.</title>
        <authorList>
            <person name="Mixao V."/>
            <person name="Hansen A.P."/>
            <person name="Saus E."/>
            <person name="Boekhout T."/>
            <person name="Lass-Florl C."/>
            <person name="Gabaldon T."/>
        </authorList>
    </citation>
    <scope>NUCLEOTIDE SEQUENCE [LARGE SCALE GENOMIC DNA]</scope>
    <source>
        <strain evidence="7 8">CBS 180</strain>
    </source>
</reference>
<evidence type="ECO:0000313" key="8">
    <source>
        <dbReference type="Proteomes" id="UP000307173"/>
    </source>
</evidence>
<dbReference type="OrthoDB" id="408493at2759"/>
<keyword evidence="3 5" id="KW-1133">Transmembrane helix</keyword>
<dbReference type="PIRSF" id="PIRSF036436">
    <property type="entry name" value="UCP036436"/>
    <property type="match status" value="1"/>
</dbReference>
<dbReference type="Pfam" id="PF00892">
    <property type="entry name" value="EamA"/>
    <property type="match status" value="1"/>
</dbReference>
<feature type="transmembrane region" description="Helical" evidence="5">
    <location>
        <begin position="194"/>
        <end position="213"/>
    </location>
</feature>
<accession>A0A4T0X0P8</accession>
<feature type="transmembrane region" description="Helical" evidence="5">
    <location>
        <begin position="154"/>
        <end position="174"/>
    </location>
</feature>
<dbReference type="InterPro" id="IPR000620">
    <property type="entry name" value="EamA_dom"/>
</dbReference>
<comment type="subcellular location">
    <subcellularLocation>
        <location evidence="1">Membrane</location>
        <topology evidence="1">Multi-pass membrane protein</topology>
    </subcellularLocation>
</comment>
<proteinExistence type="predicted"/>
<keyword evidence="4 5" id="KW-0472">Membrane</keyword>
<dbReference type="AlphaFoldDB" id="A0A4T0X0P8"/>
<dbReference type="Gene3D" id="1.10.3730.20">
    <property type="match status" value="1"/>
</dbReference>
<feature type="transmembrane region" description="Helical" evidence="5">
    <location>
        <begin position="100"/>
        <end position="121"/>
    </location>
</feature>
<dbReference type="InterPro" id="IPR012404">
    <property type="entry name" value="UCP036436"/>
</dbReference>
<name>A0A4T0X0P8_9ASCO</name>
<sequence>MDRYTTLVIVLGTIVSGAMNSILTKYQDMQCIRHCSDPFRAVYFDQPILQTLQMFVGEMFCWIPILISKQIHSRSRINESVRLVDEDEVMSDKPKWKRSTALAIPAVCDLLATTLMNFGLLYTPVSIYQMTRGSVILIVGLMSVIFLKKRITKLEWISLFVVFLGVFLVGLSGYLEDKKSFKILTTGKDSFDVIIGMFLIFCGITITAVQFVIEEHLLANFKVEPIEVVGYQGFYGALITFHVMIFGKLLYGKGYFDIDQSFEDMFMNKTVFYTSIMIMFSISLFNFCGITLTKILSATSRSTIDTSRTLLVWMISLFVGWEKFHNLQLLAFSFLVAGTLAFNGVIQPESWSIIPEWLKDLELEVPM</sequence>
<evidence type="ECO:0000256" key="3">
    <source>
        <dbReference type="ARBA" id="ARBA00022989"/>
    </source>
</evidence>
<evidence type="ECO:0000256" key="4">
    <source>
        <dbReference type="ARBA" id="ARBA00023136"/>
    </source>
</evidence>
<comment type="caution">
    <text evidence="7">The sequence shown here is derived from an EMBL/GenBank/DDBJ whole genome shotgun (WGS) entry which is preliminary data.</text>
</comment>
<dbReference type="PANTHER" id="PTHR13146">
    <property type="match status" value="1"/>
</dbReference>
<feature type="transmembrane region" description="Helical" evidence="5">
    <location>
        <begin position="234"/>
        <end position="251"/>
    </location>
</feature>
<keyword evidence="2 5" id="KW-0812">Transmembrane</keyword>
<evidence type="ECO:0000256" key="2">
    <source>
        <dbReference type="ARBA" id="ARBA00022692"/>
    </source>
</evidence>
<feature type="transmembrane region" description="Helical" evidence="5">
    <location>
        <begin position="127"/>
        <end position="147"/>
    </location>
</feature>
<dbReference type="GO" id="GO:0016020">
    <property type="term" value="C:membrane"/>
    <property type="evidence" value="ECO:0007669"/>
    <property type="project" value="UniProtKB-SubCell"/>
</dbReference>
<dbReference type="InterPro" id="IPR037185">
    <property type="entry name" value="EmrE-like"/>
</dbReference>
<dbReference type="Proteomes" id="UP000307173">
    <property type="component" value="Unassembled WGS sequence"/>
</dbReference>
<dbReference type="EMBL" id="SELW01000540">
    <property type="protein sequence ID" value="TID22605.1"/>
    <property type="molecule type" value="Genomic_DNA"/>
</dbReference>
<organism evidence="7 8">
    <name type="scientific">Pichia inconspicua</name>
    <dbReference type="NCBI Taxonomy" id="52247"/>
    <lineage>
        <taxon>Eukaryota</taxon>
        <taxon>Fungi</taxon>
        <taxon>Dikarya</taxon>
        <taxon>Ascomycota</taxon>
        <taxon>Saccharomycotina</taxon>
        <taxon>Pichiomycetes</taxon>
        <taxon>Pichiales</taxon>
        <taxon>Pichiaceae</taxon>
        <taxon>Pichia</taxon>
    </lineage>
</organism>
<feature type="domain" description="EamA" evidence="6">
    <location>
        <begin position="92"/>
        <end position="170"/>
    </location>
</feature>
<evidence type="ECO:0000256" key="5">
    <source>
        <dbReference type="SAM" id="Phobius"/>
    </source>
</evidence>
<evidence type="ECO:0000259" key="6">
    <source>
        <dbReference type="Pfam" id="PF00892"/>
    </source>
</evidence>
<evidence type="ECO:0000313" key="7">
    <source>
        <dbReference type="EMBL" id="TID22605.1"/>
    </source>
</evidence>